<dbReference type="EC" id="2.3.-.-" evidence="2"/>
<organism evidence="2">
    <name type="scientific">Streptomyces sp. R33</name>
    <dbReference type="NCBI Taxonomy" id="3238629"/>
    <lineage>
        <taxon>Bacteria</taxon>
        <taxon>Bacillati</taxon>
        <taxon>Actinomycetota</taxon>
        <taxon>Actinomycetes</taxon>
        <taxon>Kitasatosporales</taxon>
        <taxon>Streptomycetaceae</taxon>
        <taxon>Streptomyces</taxon>
    </lineage>
</organism>
<keyword evidence="2" id="KW-0808">Transferase</keyword>
<sequence length="184" mass="20436">MFSIDLADDAQLFPLEVWHAEEFLAHMDRGREYIGEHIVLADYVTDLDSARGFLSTYGQKTAADGGRIYGIRVGGTLVGGVLFRTFDAESGNCEVGCWLEPTAAGRGLVTKACRILIDWAFHERGMHRAEWHASSANKKSLAVAERLGMTREGVLREAYPYRGVRQNTEIWAVLAHEWPPAPTA</sequence>
<dbReference type="SUPFAM" id="SSF55729">
    <property type="entry name" value="Acyl-CoA N-acyltransferases (Nat)"/>
    <property type="match status" value="1"/>
</dbReference>
<dbReference type="GO" id="GO:0008999">
    <property type="term" value="F:protein-N-terminal-alanine acetyltransferase activity"/>
    <property type="evidence" value="ECO:0007669"/>
    <property type="project" value="TreeGrafter"/>
</dbReference>
<dbReference type="PANTHER" id="PTHR43441:SF10">
    <property type="entry name" value="ACETYLTRANSFERASE"/>
    <property type="match status" value="1"/>
</dbReference>
<evidence type="ECO:0000313" key="2">
    <source>
        <dbReference type="EMBL" id="XDV63910.1"/>
    </source>
</evidence>
<accession>A0AB39Y325</accession>
<dbReference type="GO" id="GO:1990189">
    <property type="term" value="F:protein N-terminal-serine acetyltransferase activity"/>
    <property type="evidence" value="ECO:0007669"/>
    <property type="project" value="TreeGrafter"/>
</dbReference>
<reference evidence="2" key="1">
    <citation type="submission" date="2024-08" db="EMBL/GenBank/DDBJ databases">
        <authorList>
            <person name="Yu S.T."/>
        </authorList>
    </citation>
    <scope>NUCLEOTIDE SEQUENCE</scope>
    <source>
        <strain evidence="2">R33</strain>
    </source>
</reference>
<protein>
    <submittedName>
        <fullName evidence="2">GNAT family N-acetyltransferase</fullName>
        <ecNumber evidence="2">2.3.-.-</ecNumber>
    </submittedName>
</protein>
<name>A0AB39Y325_9ACTN</name>
<keyword evidence="2" id="KW-0012">Acyltransferase</keyword>
<dbReference type="FunFam" id="3.40.630.30:FF:000182">
    <property type="entry name" value="Putative acetyltransferase"/>
    <property type="match status" value="1"/>
</dbReference>
<feature type="domain" description="N-acetyltransferase" evidence="1">
    <location>
        <begin position="15"/>
        <end position="177"/>
    </location>
</feature>
<proteinExistence type="predicted"/>
<dbReference type="InterPro" id="IPR051908">
    <property type="entry name" value="Ribosomal_N-acetyltransferase"/>
</dbReference>
<dbReference type="GO" id="GO:0005737">
    <property type="term" value="C:cytoplasm"/>
    <property type="evidence" value="ECO:0007669"/>
    <property type="project" value="TreeGrafter"/>
</dbReference>
<dbReference type="EMBL" id="CP165727">
    <property type="protein sequence ID" value="XDV63910.1"/>
    <property type="molecule type" value="Genomic_DNA"/>
</dbReference>
<dbReference type="PANTHER" id="PTHR43441">
    <property type="entry name" value="RIBOSOMAL-PROTEIN-SERINE ACETYLTRANSFERASE"/>
    <property type="match status" value="1"/>
</dbReference>
<dbReference type="PROSITE" id="PS51186">
    <property type="entry name" value="GNAT"/>
    <property type="match status" value="1"/>
</dbReference>
<dbReference type="RefSeq" id="WP_053789044.1">
    <property type="nucleotide sequence ID" value="NZ_CP165727.1"/>
</dbReference>
<evidence type="ECO:0000259" key="1">
    <source>
        <dbReference type="PROSITE" id="PS51186"/>
    </source>
</evidence>
<dbReference type="Gene3D" id="3.40.630.30">
    <property type="match status" value="1"/>
</dbReference>
<gene>
    <name evidence="2" type="ORF">AB5J51_13685</name>
</gene>
<dbReference type="AlphaFoldDB" id="A0AB39Y325"/>
<dbReference type="Pfam" id="PF13302">
    <property type="entry name" value="Acetyltransf_3"/>
    <property type="match status" value="1"/>
</dbReference>
<dbReference type="InterPro" id="IPR016181">
    <property type="entry name" value="Acyl_CoA_acyltransferase"/>
</dbReference>
<dbReference type="InterPro" id="IPR000182">
    <property type="entry name" value="GNAT_dom"/>
</dbReference>